<feature type="transmembrane region" description="Helical" evidence="7">
    <location>
        <begin position="343"/>
        <end position="365"/>
    </location>
</feature>
<evidence type="ECO:0000256" key="4">
    <source>
        <dbReference type="ARBA" id="ARBA00022989"/>
    </source>
</evidence>
<keyword evidence="4 7" id="KW-1133">Transmembrane helix</keyword>
<comment type="caution">
    <text evidence="8">The sequence shown here is derived from an EMBL/GenBank/DDBJ whole genome shotgun (WGS) entry which is preliminary data.</text>
</comment>
<accession>A0A427YTP9</accession>
<keyword evidence="3 7" id="KW-0812">Transmembrane</keyword>
<keyword evidence="9" id="KW-1185">Reference proteome</keyword>
<evidence type="ECO:0000256" key="2">
    <source>
        <dbReference type="ARBA" id="ARBA00009310"/>
    </source>
</evidence>
<dbReference type="PANTHER" id="PTHR21347">
    <property type="entry name" value="CLEFT LIP AND PALATE ASSOCIATED TRANSMEMBRANE PROTEIN-RELATED"/>
    <property type="match status" value="1"/>
</dbReference>
<dbReference type="AlphaFoldDB" id="A0A427YTP9"/>
<evidence type="ECO:0000313" key="8">
    <source>
        <dbReference type="EMBL" id="RSH94490.1"/>
    </source>
</evidence>
<evidence type="ECO:0000313" key="9">
    <source>
        <dbReference type="Proteomes" id="UP000279259"/>
    </source>
</evidence>
<evidence type="ECO:0000256" key="1">
    <source>
        <dbReference type="ARBA" id="ARBA00004141"/>
    </source>
</evidence>
<feature type="region of interest" description="Disordered" evidence="6">
    <location>
        <begin position="62"/>
        <end position="87"/>
    </location>
</feature>
<evidence type="ECO:0008006" key="10">
    <source>
        <dbReference type="Google" id="ProtNLM"/>
    </source>
</evidence>
<feature type="transmembrane region" description="Helical" evidence="7">
    <location>
        <begin position="494"/>
        <end position="516"/>
    </location>
</feature>
<comment type="subcellular location">
    <subcellularLocation>
        <location evidence="1">Membrane</location>
        <topology evidence="1">Multi-pass membrane protein</topology>
    </subcellularLocation>
</comment>
<dbReference type="EMBL" id="RSCD01000002">
    <property type="protein sequence ID" value="RSH94490.1"/>
    <property type="molecule type" value="Genomic_DNA"/>
</dbReference>
<reference evidence="8 9" key="1">
    <citation type="submission" date="2018-11" db="EMBL/GenBank/DDBJ databases">
        <title>Genome sequence of Saitozyma podzolica DSM 27192.</title>
        <authorList>
            <person name="Aliyu H."/>
            <person name="Gorte O."/>
            <person name="Ochsenreither K."/>
        </authorList>
    </citation>
    <scope>NUCLEOTIDE SEQUENCE [LARGE SCALE GENOMIC DNA]</scope>
    <source>
        <strain evidence="8 9">DSM 27192</strain>
    </source>
</reference>
<evidence type="ECO:0000256" key="7">
    <source>
        <dbReference type="SAM" id="Phobius"/>
    </source>
</evidence>
<dbReference type="Pfam" id="PF05602">
    <property type="entry name" value="CLPTM1"/>
    <property type="match status" value="1"/>
</dbReference>
<protein>
    <recommendedName>
        <fullName evidence="10">Cleft lip and palate transmembrane protein 1</fullName>
    </recommendedName>
</protein>
<keyword evidence="5 7" id="KW-0472">Membrane</keyword>
<proteinExistence type="inferred from homology"/>
<dbReference type="OrthoDB" id="378564at2759"/>
<organism evidence="8 9">
    <name type="scientific">Saitozyma podzolica</name>
    <dbReference type="NCBI Taxonomy" id="1890683"/>
    <lineage>
        <taxon>Eukaryota</taxon>
        <taxon>Fungi</taxon>
        <taxon>Dikarya</taxon>
        <taxon>Basidiomycota</taxon>
        <taxon>Agaricomycotina</taxon>
        <taxon>Tremellomycetes</taxon>
        <taxon>Tremellales</taxon>
        <taxon>Trimorphomycetaceae</taxon>
        <taxon>Saitozyma</taxon>
    </lineage>
</organism>
<dbReference type="GO" id="GO:0016020">
    <property type="term" value="C:membrane"/>
    <property type="evidence" value="ECO:0007669"/>
    <property type="project" value="UniProtKB-SubCell"/>
</dbReference>
<gene>
    <name evidence="8" type="ORF">EHS25_004293</name>
</gene>
<dbReference type="PANTHER" id="PTHR21347:SF0">
    <property type="entry name" value="LIPID SCRAMBLASE CLPTM1L"/>
    <property type="match status" value="1"/>
</dbReference>
<dbReference type="InterPro" id="IPR008429">
    <property type="entry name" value="CLPTM1"/>
</dbReference>
<feature type="transmembrane region" description="Helical" evidence="7">
    <location>
        <begin position="377"/>
        <end position="400"/>
    </location>
</feature>
<comment type="similarity">
    <text evidence="2">Belongs to the CLPTM1 family.</text>
</comment>
<dbReference type="STRING" id="1890683.A0A427YTP9"/>
<sequence>MSQPRAAAAGPAGGAAAAGAPAQNQGGWDQTLKSALRSVAMFLAIQMAMKYGMQYLGMGPKPAPPAPVSPAETTPGAVSTTPAPGQSGAITADPVWPLGTPLSMLLFTSASPIIEINPRDPLVAWDGLTYGNWKDQRETDVWIDIPQSVRADNGSLWLDILLVKGGGKSLQGKGPEDIAVYRKQLTRFLPKKRVRKEKMLIGGPEESELEVEEPVEVPAQQIVAHWANNLTLTIVSNGGQVNVAGLPPQAAVHYSLAPTAEGAPKAYFPPVFPNDFWLLRENMYPINSTDSKLPLHINYYALGSMKFNIYAAMTQSMDQVSQQQGAGNEMDEVKRMLTETSPWLLITTAIVTLLHTVFEFLAFSSDVSHWRKKDRDLVGVSLRTILTNCFVQLVILLYLQDSSEETSFMILFGQGIGLLIEAWKITKVVDVRVREAPGTLIGYQITFEDKKELSEEEKKTQEYDKLAFRLVSYGAIPLLLGYTVYSLLYETHRGWYSFVVTTLAQAIYMFGFVQLVPQLIINYKLKSVAHMPMKAMMYKTLSTVVDDFFAFCIRMPWLHRLACFRDDVVFLILLYQRWIYRVDYSRANEYGQVVEGMAEPVGDVAKVKEAEEKKKQ</sequence>
<name>A0A427YTP9_9TREE</name>
<feature type="transmembrane region" description="Helical" evidence="7">
    <location>
        <begin position="466"/>
        <end position="488"/>
    </location>
</feature>
<feature type="region of interest" description="Disordered" evidence="6">
    <location>
        <begin position="1"/>
        <end position="27"/>
    </location>
</feature>
<feature type="compositionally biased region" description="Low complexity" evidence="6">
    <location>
        <begin position="1"/>
        <end position="22"/>
    </location>
</feature>
<dbReference type="Proteomes" id="UP000279259">
    <property type="component" value="Unassembled WGS sequence"/>
</dbReference>
<evidence type="ECO:0000256" key="6">
    <source>
        <dbReference type="SAM" id="MobiDB-lite"/>
    </source>
</evidence>
<evidence type="ECO:0000256" key="3">
    <source>
        <dbReference type="ARBA" id="ARBA00022692"/>
    </source>
</evidence>
<evidence type="ECO:0000256" key="5">
    <source>
        <dbReference type="ARBA" id="ARBA00023136"/>
    </source>
</evidence>
<dbReference type="GO" id="GO:0012505">
    <property type="term" value="C:endomembrane system"/>
    <property type="evidence" value="ECO:0007669"/>
    <property type="project" value="TreeGrafter"/>
</dbReference>